<evidence type="ECO:0000313" key="5">
    <source>
        <dbReference type="Proteomes" id="UP000316621"/>
    </source>
</evidence>
<dbReference type="Gene3D" id="1.10.150.50">
    <property type="entry name" value="Transcription Factor, Ets-1"/>
    <property type="match status" value="1"/>
</dbReference>
<evidence type="ECO:0000313" key="4">
    <source>
        <dbReference type="EMBL" id="RZC59663.1"/>
    </source>
</evidence>
<dbReference type="Pfam" id="PF07647">
    <property type="entry name" value="SAM_2"/>
    <property type="match status" value="1"/>
</dbReference>
<feature type="domain" description="SAM" evidence="3">
    <location>
        <begin position="289"/>
        <end position="349"/>
    </location>
</feature>
<dbReference type="SMART" id="SM00454">
    <property type="entry name" value="SAM"/>
    <property type="match status" value="1"/>
</dbReference>
<dbReference type="InterPro" id="IPR013761">
    <property type="entry name" value="SAM/pointed_sf"/>
</dbReference>
<feature type="compositionally biased region" description="Polar residues" evidence="2">
    <location>
        <begin position="59"/>
        <end position="88"/>
    </location>
</feature>
<accession>A0A4Y7JF00</accession>
<reference evidence="4 5" key="1">
    <citation type="journal article" date="2018" name="Science">
        <title>The opium poppy genome and morphinan production.</title>
        <authorList>
            <person name="Guo L."/>
            <person name="Winzer T."/>
            <person name="Yang X."/>
            <person name="Li Y."/>
            <person name="Ning Z."/>
            <person name="He Z."/>
            <person name="Teodor R."/>
            <person name="Lu Y."/>
            <person name="Bowser T.A."/>
            <person name="Graham I.A."/>
            <person name="Ye K."/>
        </authorList>
    </citation>
    <scope>NUCLEOTIDE SEQUENCE [LARGE SCALE GENOMIC DNA]</scope>
    <source>
        <strain evidence="5">cv. HN1</strain>
        <tissue evidence="4">Leaves</tissue>
    </source>
</reference>
<dbReference type="PANTHER" id="PTHR10627">
    <property type="entry name" value="SCP160"/>
    <property type="match status" value="1"/>
</dbReference>
<evidence type="ECO:0000256" key="2">
    <source>
        <dbReference type="SAM" id="MobiDB-lite"/>
    </source>
</evidence>
<dbReference type="SUPFAM" id="SSF47769">
    <property type="entry name" value="SAM/Pointed domain"/>
    <property type="match status" value="1"/>
</dbReference>
<dbReference type="Gramene" id="RZC59663">
    <property type="protein sequence ID" value="RZC59663"/>
    <property type="gene ID" value="C5167_006967"/>
</dbReference>
<keyword evidence="1" id="KW-0677">Repeat</keyword>
<sequence length="351" mass="37971">MAELQQPEDQNNGVGNTNPIKTLVPGGAGGGSNQSENPLGLGTKRQRRPSVRLGDIGDQQDNNSNRRSSKQQWNASSTKFRQQQSSQKELVLPGKSSKTRPLLNLGNGSGSGGSGDFDNETIESEQNPNLDTPMTANRRGKSKRGGFLGGDGGRNKRVRTNWVIKGGGGGGGGDEDNEKFSGGDDDNEWYRDFDSQSPLKEEEESPNHLLENTTPRRTNSGVETRPGTDGGLLVVKRPVRSTRDNSNNHGGNLELDVSSDDNWKCGTSSARDGGGRERGERMRCMSLEDGVQSVLNGLGLSRYAPIFEMHEVDEEVLPLLTLEDLKDMGINAVGSRRKLFCAIQKLAKGFS</sequence>
<evidence type="ECO:0000256" key="1">
    <source>
        <dbReference type="ARBA" id="ARBA00022737"/>
    </source>
</evidence>
<dbReference type="EMBL" id="CM010718">
    <property type="protein sequence ID" value="RZC59663.1"/>
    <property type="molecule type" value="Genomic_DNA"/>
</dbReference>
<proteinExistence type="predicted"/>
<organism evidence="4 5">
    <name type="scientific">Papaver somniferum</name>
    <name type="common">Opium poppy</name>
    <dbReference type="NCBI Taxonomy" id="3469"/>
    <lineage>
        <taxon>Eukaryota</taxon>
        <taxon>Viridiplantae</taxon>
        <taxon>Streptophyta</taxon>
        <taxon>Embryophyta</taxon>
        <taxon>Tracheophyta</taxon>
        <taxon>Spermatophyta</taxon>
        <taxon>Magnoliopsida</taxon>
        <taxon>Ranunculales</taxon>
        <taxon>Papaveraceae</taxon>
        <taxon>Papaveroideae</taxon>
        <taxon>Papaver</taxon>
    </lineage>
</organism>
<dbReference type="AlphaFoldDB" id="A0A4Y7JF00"/>
<feature type="compositionally biased region" description="Basic and acidic residues" evidence="2">
    <location>
        <begin position="178"/>
        <end position="194"/>
    </location>
</feature>
<dbReference type="InterPro" id="IPR001660">
    <property type="entry name" value="SAM"/>
</dbReference>
<feature type="compositionally biased region" description="Polar residues" evidence="2">
    <location>
        <begin position="124"/>
        <end position="135"/>
    </location>
</feature>
<feature type="compositionally biased region" description="Polar residues" evidence="2">
    <location>
        <begin position="7"/>
        <end position="20"/>
    </location>
</feature>
<keyword evidence="5" id="KW-1185">Reference proteome</keyword>
<dbReference type="PROSITE" id="PS50105">
    <property type="entry name" value="SAM_DOMAIN"/>
    <property type="match status" value="1"/>
</dbReference>
<gene>
    <name evidence="4" type="ORF">C5167_006967</name>
</gene>
<dbReference type="OMA" id="KGHGNER"/>
<dbReference type="CDD" id="cd09487">
    <property type="entry name" value="SAM_superfamily"/>
    <property type="match status" value="1"/>
</dbReference>
<dbReference type="PANTHER" id="PTHR10627:SF69">
    <property type="entry name" value="PROTEIN BICAUDAL C"/>
    <property type="match status" value="1"/>
</dbReference>
<dbReference type="Proteomes" id="UP000316621">
    <property type="component" value="Chromosome 4"/>
</dbReference>
<name>A0A4Y7JF00_PAPSO</name>
<evidence type="ECO:0000259" key="3">
    <source>
        <dbReference type="PROSITE" id="PS50105"/>
    </source>
</evidence>
<protein>
    <recommendedName>
        <fullName evidence="3">SAM domain-containing protein</fullName>
    </recommendedName>
</protein>
<feature type="region of interest" description="Disordered" evidence="2">
    <location>
        <begin position="1"/>
        <end position="255"/>
    </location>
</feature>
<feature type="compositionally biased region" description="Polar residues" evidence="2">
    <location>
        <begin position="210"/>
        <end position="222"/>
    </location>
</feature>